<keyword evidence="5" id="KW-0964">Secreted</keyword>
<keyword evidence="7" id="KW-0081">Bacteriolytic enzyme</keyword>
<dbReference type="AlphaFoldDB" id="A0AAU8DIF4"/>
<evidence type="ECO:0000256" key="5">
    <source>
        <dbReference type="ARBA" id="ARBA00022525"/>
    </source>
</evidence>
<dbReference type="FunFam" id="3.20.20.80:FF:000060">
    <property type="entry name" value="Lysozyme M1"/>
    <property type="match status" value="1"/>
</dbReference>
<comment type="similarity">
    <text evidence="3">Belongs to the glycosyl hydrolase 25 family.</text>
</comment>
<dbReference type="GO" id="GO:0005576">
    <property type="term" value="C:extracellular region"/>
    <property type="evidence" value="ECO:0007669"/>
    <property type="project" value="UniProtKB-SubCell"/>
</dbReference>
<evidence type="ECO:0000256" key="11">
    <source>
        <dbReference type="ARBA" id="ARBA00055588"/>
    </source>
</evidence>
<dbReference type="Pfam" id="PF01183">
    <property type="entry name" value="Glyco_hydro_25"/>
    <property type="match status" value="1"/>
</dbReference>
<evidence type="ECO:0000313" key="13">
    <source>
        <dbReference type="EMBL" id="XCG61942.1"/>
    </source>
</evidence>
<gene>
    <name evidence="13" type="ORF">ABLG96_11655</name>
</gene>
<proteinExistence type="inferred from homology"/>
<reference evidence="13" key="1">
    <citation type="submission" date="2024-05" db="EMBL/GenBank/DDBJ databases">
        <authorList>
            <person name="Cai S.Y."/>
            <person name="Jin L.M."/>
            <person name="Li H.R."/>
        </authorList>
    </citation>
    <scope>NUCLEOTIDE SEQUENCE</scope>
    <source>
        <strain evidence="13">A5-74</strain>
    </source>
</reference>
<dbReference type="SUPFAM" id="SSF51445">
    <property type="entry name" value="(Trans)glycosidases"/>
    <property type="match status" value="1"/>
</dbReference>
<dbReference type="GO" id="GO:0016998">
    <property type="term" value="P:cell wall macromolecule catabolic process"/>
    <property type="evidence" value="ECO:0007669"/>
    <property type="project" value="InterPro"/>
</dbReference>
<dbReference type="InterPro" id="IPR017853">
    <property type="entry name" value="GH"/>
</dbReference>
<dbReference type="GO" id="GO:0031640">
    <property type="term" value="P:killing of cells of another organism"/>
    <property type="evidence" value="ECO:0007669"/>
    <property type="project" value="UniProtKB-KW"/>
</dbReference>
<evidence type="ECO:0000256" key="12">
    <source>
        <dbReference type="SAM" id="SignalP"/>
    </source>
</evidence>
<dbReference type="SMART" id="SM00641">
    <property type="entry name" value="Glyco_25"/>
    <property type="match status" value="1"/>
</dbReference>
<evidence type="ECO:0000256" key="4">
    <source>
        <dbReference type="ARBA" id="ARBA00012732"/>
    </source>
</evidence>
<keyword evidence="12" id="KW-0732">Signal</keyword>
<keyword evidence="10" id="KW-0326">Glycosidase</keyword>
<evidence type="ECO:0000256" key="2">
    <source>
        <dbReference type="ARBA" id="ARBA00004613"/>
    </source>
</evidence>
<name>A0AAU8DIF4_9ACTN</name>
<keyword evidence="9" id="KW-1015">Disulfide bond</keyword>
<feature type="chain" id="PRO_5043919224" description="lysozyme" evidence="12">
    <location>
        <begin position="32"/>
        <end position="345"/>
    </location>
</feature>
<dbReference type="GO" id="GO:0042742">
    <property type="term" value="P:defense response to bacterium"/>
    <property type="evidence" value="ECO:0007669"/>
    <property type="project" value="UniProtKB-KW"/>
</dbReference>
<dbReference type="Gene3D" id="3.20.20.80">
    <property type="entry name" value="Glycosidases"/>
    <property type="match status" value="1"/>
</dbReference>
<evidence type="ECO:0000256" key="9">
    <source>
        <dbReference type="ARBA" id="ARBA00023157"/>
    </source>
</evidence>
<keyword evidence="6" id="KW-0929">Antimicrobial</keyword>
<evidence type="ECO:0000256" key="1">
    <source>
        <dbReference type="ARBA" id="ARBA00000632"/>
    </source>
</evidence>
<keyword evidence="8" id="KW-0378">Hydrolase</keyword>
<dbReference type="EC" id="3.2.1.17" evidence="4"/>
<evidence type="ECO:0000256" key="6">
    <source>
        <dbReference type="ARBA" id="ARBA00022529"/>
    </source>
</evidence>
<dbReference type="GO" id="GO:0003796">
    <property type="term" value="F:lysozyme activity"/>
    <property type="evidence" value="ECO:0007669"/>
    <property type="project" value="UniProtKB-EC"/>
</dbReference>
<feature type="signal peptide" evidence="12">
    <location>
        <begin position="1"/>
        <end position="31"/>
    </location>
</feature>
<dbReference type="GO" id="GO:0009253">
    <property type="term" value="P:peptidoglycan catabolic process"/>
    <property type="evidence" value="ECO:0007669"/>
    <property type="project" value="InterPro"/>
</dbReference>
<comment type="catalytic activity">
    <reaction evidence="1">
        <text>Hydrolysis of (1-&gt;4)-beta-linkages between N-acetylmuramic acid and N-acetyl-D-glucosamine residues in a peptidoglycan and between N-acetyl-D-glucosamine residues in chitodextrins.</text>
        <dbReference type="EC" id="3.2.1.17"/>
    </reaction>
</comment>
<accession>A0AAU8DIF4</accession>
<dbReference type="RefSeq" id="WP_353647558.1">
    <property type="nucleotide sequence ID" value="NZ_CP159218.1"/>
</dbReference>
<protein>
    <recommendedName>
        <fullName evidence="4">lysozyme</fullName>
        <ecNumber evidence="4">3.2.1.17</ecNumber>
    </recommendedName>
</protein>
<comment type="function">
    <text evidence="11">This enzyme has both lysozyme (acetylmuramidase) and diacetylmuramidase activities.</text>
</comment>
<evidence type="ECO:0000256" key="3">
    <source>
        <dbReference type="ARBA" id="ARBA00010646"/>
    </source>
</evidence>
<comment type="subcellular location">
    <subcellularLocation>
        <location evidence="2">Secreted</location>
    </subcellularLocation>
</comment>
<organism evidence="13">
    <name type="scientific">Nakamurella sp. A5-74</name>
    <dbReference type="NCBI Taxonomy" id="3158264"/>
    <lineage>
        <taxon>Bacteria</taxon>
        <taxon>Bacillati</taxon>
        <taxon>Actinomycetota</taxon>
        <taxon>Actinomycetes</taxon>
        <taxon>Nakamurellales</taxon>
        <taxon>Nakamurellaceae</taxon>
        <taxon>Nakamurella</taxon>
    </lineage>
</organism>
<dbReference type="PROSITE" id="PS51904">
    <property type="entry name" value="GLYCOSYL_HYDROL_F25_2"/>
    <property type="match status" value="1"/>
</dbReference>
<evidence type="ECO:0000256" key="8">
    <source>
        <dbReference type="ARBA" id="ARBA00022801"/>
    </source>
</evidence>
<dbReference type="EMBL" id="CP159218">
    <property type="protein sequence ID" value="XCG61942.1"/>
    <property type="molecule type" value="Genomic_DNA"/>
</dbReference>
<dbReference type="PANTHER" id="PTHR34135:SF2">
    <property type="entry name" value="LYSOZYME"/>
    <property type="match status" value="1"/>
</dbReference>
<evidence type="ECO:0000256" key="10">
    <source>
        <dbReference type="ARBA" id="ARBA00023295"/>
    </source>
</evidence>
<dbReference type="GO" id="GO:0016052">
    <property type="term" value="P:carbohydrate catabolic process"/>
    <property type="evidence" value="ECO:0007669"/>
    <property type="project" value="TreeGrafter"/>
</dbReference>
<dbReference type="InterPro" id="IPR002053">
    <property type="entry name" value="Glyco_hydro_25"/>
</dbReference>
<evidence type="ECO:0000256" key="7">
    <source>
        <dbReference type="ARBA" id="ARBA00022638"/>
    </source>
</evidence>
<dbReference type="PANTHER" id="PTHR34135">
    <property type="entry name" value="LYSOZYME"/>
    <property type="match status" value="1"/>
</dbReference>
<dbReference type="InterPro" id="IPR018077">
    <property type="entry name" value="Glyco_hydro_fam25_subgr"/>
</dbReference>
<sequence>MKPPFRRGRGALLLGGAVLLAVTGGGTIASAAAPDGPSVVGDRGHSATLAAEAQAATNFPATADLDGRSGPSLSASILKVNAYLSGSSVPVVCQTSGGAAYGSTIWDYTSAGYYVTDAYVKTGYSGFNPNLPRCTQSGGSTVKGIDIASYQGANFDFAGQYAAGVRFAYIKATEGSTYTSSTFSAQYTGATNAGMIRGAYHFANPAGASGATQATFFVNHGGGWSADGKTLPGALDIEYGSPTCYGLSSSAMNSWIKSFLDKYESLTGRKAPIYSTTDWWKQCTGNTAQFADHPLWIANYNGTYAPLPNGWAGTPTIWQYSSSNSLDKNYYYGTLTQLKAFATSG</sequence>